<dbReference type="Pfam" id="PF10099">
    <property type="entry name" value="RskA_C"/>
    <property type="match status" value="1"/>
</dbReference>
<gene>
    <name evidence="2" type="ordered locus">Bresu_2644</name>
</gene>
<protein>
    <submittedName>
        <fullName evidence="2">Anti-sigma K factor RskA</fullName>
    </submittedName>
</protein>
<dbReference type="OrthoDB" id="7203540at2"/>
<dbReference type="eggNOG" id="COG5343">
    <property type="taxonomic scope" value="Bacteria"/>
</dbReference>
<dbReference type="GO" id="GO:0006417">
    <property type="term" value="P:regulation of translation"/>
    <property type="evidence" value="ECO:0007669"/>
    <property type="project" value="TreeGrafter"/>
</dbReference>
<dbReference type="HOGENOM" id="CLU_075065_2_0_5"/>
<feature type="domain" description="Anti-sigma K factor RskA C-terminal" evidence="1">
    <location>
        <begin position="106"/>
        <end position="237"/>
    </location>
</feature>
<dbReference type="Proteomes" id="UP000002696">
    <property type="component" value="Chromosome"/>
</dbReference>
<reference evidence="3" key="1">
    <citation type="journal article" date="2011" name="J. Bacteriol.">
        <title>Genome sequences of eight morphologically diverse alphaproteobacteria.</title>
        <authorList>
            <consortium name="US DOE Joint Genome Institute"/>
            <person name="Brown P.J."/>
            <person name="Kysela D.T."/>
            <person name="Buechlein A."/>
            <person name="Hemmerich C."/>
            <person name="Brun Y.V."/>
        </authorList>
    </citation>
    <scope>NUCLEOTIDE SEQUENCE [LARGE SCALE GENOMIC DNA]</scope>
    <source>
        <strain evidence="3">ATCC 15264 / DSM 4735 / LMG 14903 / NBRC 16000 / CB 81</strain>
    </source>
</reference>
<dbReference type="KEGG" id="bsb:Bresu_2644"/>
<evidence type="ECO:0000313" key="2">
    <source>
        <dbReference type="EMBL" id="ADL01951.1"/>
    </source>
</evidence>
<dbReference type="RefSeq" id="WP_013270052.1">
    <property type="nucleotide sequence ID" value="NC_014375.1"/>
</dbReference>
<dbReference type="GO" id="GO:0005886">
    <property type="term" value="C:plasma membrane"/>
    <property type="evidence" value="ECO:0007669"/>
    <property type="project" value="InterPro"/>
</dbReference>
<organism evidence="2 3">
    <name type="scientific">Brevundimonas subvibrioides (strain ATCC 15264 / DSM 4735 / LMG 14903 / NBRC 16000 / CB 81)</name>
    <name type="common">Caulobacter subvibrioides</name>
    <dbReference type="NCBI Taxonomy" id="633149"/>
    <lineage>
        <taxon>Bacteria</taxon>
        <taxon>Pseudomonadati</taxon>
        <taxon>Pseudomonadota</taxon>
        <taxon>Alphaproteobacteria</taxon>
        <taxon>Caulobacterales</taxon>
        <taxon>Caulobacteraceae</taxon>
        <taxon>Brevundimonas</taxon>
    </lineage>
</organism>
<evidence type="ECO:0000313" key="3">
    <source>
        <dbReference type="Proteomes" id="UP000002696"/>
    </source>
</evidence>
<accession>D9QM25</accession>
<sequence length="246" mass="24949">MTDTPIEPADEDRALAGELALRVLPADEERAARAREQSDPAFAREVEAWNEHLAAFAAGIAPVAPSPGVWPRVESAIGSGASGLAANDNGRVAFWRTWAVASTALLAASVAGVAILLARPEPAPIVQSAPEGGVTRVATVSLTEGGAPVVALAYDTATGKMFIAPTTALSRETGVPHLWLVKPEGGVQLIGAIDGSATSRRTLTALLADQAGQASAVAISLEAPGHTPAPDTPDGPVVATGELLPL</sequence>
<dbReference type="InParanoid" id="D9QM25"/>
<proteinExistence type="predicted"/>
<evidence type="ECO:0000259" key="1">
    <source>
        <dbReference type="Pfam" id="PF10099"/>
    </source>
</evidence>
<dbReference type="AlphaFoldDB" id="D9QM25"/>
<dbReference type="PANTHER" id="PTHR37461:SF1">
    <property type="entry name" value="ANTI-SIGMA-K FACTOR RSKA"/>
    <property type="match status" value="1"/>
</dbReference>
<dbReference type="BioCyc" id="BSUB633149:G1GM8-2648-MONOMER"/>
<dbReference type="PANTHER" id="PTHR37461">
    <property type="entry name" value="ANTI-SIGMA-K FACTOR RSKA"/>
    <property type="match status" value="1"/>
</dbReference>
<dbReference type="InterPro" id="IPR051474">
    <property type="entry name" value="Anti-sigma-K/W_factor"/>
</dbReference>
<dbReference type="STRING" id="633149.Bresu_2644"/>
<dbReference type="InterPro" id="IPR018764">
    <property type="entry name" value="RskA_C"/>
</dbReference>
<dbReference type="EMBL" id="CP002102">
    <property type="protein sequence ID" value="ADL01951.1"/>
    <property type="molecule type" value="Genomic_DNA"/>
</dbReference>
<name>D9QM25_BRESC</name>
<keyword evidence="3" id="KW-1185">Reference proteome</keyword>
<dbReference type="GO" id="GO:0016989">
    <property type="term" value="F:sigma factor antagonist activity"/>
    <property type="evidence" value="ECO:0007669"/>
    <property type="project" value="TreeGrafter"/>
</dbReference>